<reference evidence="2 3" key="1">
    <citation type="submission" date="2015-01" db="EMBL/GenBank/DDBJ databases">
        <title>The Genome Sequence of Fonsecaea pedrosoi CBS 271.37.</title>
        <authorList>
            <consortium name="The Broad Institute Genomics Platform"/>
            <person name="Cuomo C."/>
            <person name="de Hoog S."/>
            <person name="Gorbushina A."/>
            <person name="Stielow B."/>
            <person name="Teixiera M."/>
            <person name="Abouelleil A."/>
            <person name="Chapman S.B."/>
            <person name="Priest M."/>
            <person name="Young S.K."/>
            <person name="Wortman J."/>
            <person name="Nusbaum C."/>
            <person name="Birren B."/>
        </authorList>
    </citation>
    <scope>NUCLEOTIDE SEQUENCE [LARGE SCALE GENOMIC DNA]</scope>
    <source>
        <strain evidence="2 3">CBS 271.37</strain>
    </source>
</reference>
<dbReference type="RefSeq" id="XP_013282736.1">
    <property type="nucleotide sequence ID" value="XM_013427282.1"/>
</dbReference>
<dbReference type="Proteomes" id="UP000053029">
    <property type="component" value="Unassembled WGS sequence"/>
</dbReference>
<name>A0A0D2GDT7_9EURO</name>
<dbReference type="VEuPathDB" id="FungiDB:Z517_08767"/>
<dbReference type="GeneID" id="25308257"/>
<dbReference type="AlphaFoldDB" id="A0A0D2GDT7"/>
<dbReference type="HOGENOM" id="CLU_2573929_0_0_1"/>
<organism evidence="2 3">
    <name type="scientific">Fonsecaea pedrosoi CBS 271.37</name>
    <dbReference type="NCBI Taxonomy" id="1442368"/>
    <lineage>
        <taxon>Eukaryota</taxon>
        <taxon>Fungi</taxon>
        <taxon>Dikarya</taxon>
        <taxon>Ascomycota</taxon>
        <taxon>Pezizomycotina</taxon>
        <taxon>Eurotiomycetes</taxon>
        <taxon>Chaetothyriomycetidae</taxon>
        <taxon>Chaetothyriales</taxon>
        <taxon>Herpotrichiellaceae</taxon>
        <taxon>Fonsecaea</taxon>
    </lineage>
</organism>
<evidence type="ECO:0000313" key="2">
    <source>
        <dbReference type="EMBL" id="KIW78928.1"/>
    </source>
</evidence>
<evidence type="ECO:0000256" key="1">
    <source>
        <dbReference type="SAM" id="MobiDB-lite"/>
    </source>
</evidence>
<accession>A0A0D2GDT7</accession>
<sequence length="81" mass="8888">MADSMKCNSYNHNLSVSTTGSRGQSGWQEEDCQQKASDSVARLIMSMMIQDQSPTFVSVQTLGVSCNRREQPQAEAEAGKE</sequence>
<evidence type="ECO:0000313" key="3">
    <source>
        <dbReference type="Proteomes" id="UP000053029"/>
    </source>
</evidence>
<proteinExistence type="predicted"/>
<feature type="compositionally biased region" description="Polar residues" evidence="1">
    <location>
        <begin position="1"/>
        <end position="27"/>
    </location>
</feature>
<dbReference type="EMBL" id="KN846973">
    <property type="protein sequence ID" value="KIW78928.1"/>
    <property type="molecule type" value="Genomic_DNA"/>
</dbReference>
<keyword evidence="3" id="KW-1185">Reference proteome</keyword>
<protein>
    <submittedName>
        <fullName evidence="2">Unplaced genomic scaffold supercont1.5, whole genome shotgun sequence</fullName>
    </submittedName>
</protein>
<feature type="region of interest" description="Disordered" evidence="1">
    <location>
        <begin position="1"/>
        <end position="33"/>
    </location>
</feature>
<gene>
    <name evidence="2" type="ORF">Z517_08767</name>
</gene>